<dbReference type="GO" id="GO:0009451">
    <property type="term" value="P:RNA modification"/>
    <property type="evidence" value="ECO:0007669"/>
    <property type="project" value="InterPro"/>
</dbReference>
<feature type="compositionally biased region" description="Low complexity" evidence="4">
    <location>
        <begin position="734"/>
        <end position="743"/>
    </location>
</feature>
<accession>A0A0E0J6Z3</accession>
<evidence type="ECO:0000313" key="6">
    <source>
        <dbReference type="EnsemblPlants" id="ONIVA12G03120.4"/>
    </source>
</evidence>
<evidence type="ECO:0000313" key="7">
    <source>
        <dbReference type="Proteomes" id="UP000006591"/>
    </source>
</evidence>
<dbReference type="PANTHER" id="PTHR47926">
    <property type="entry name" value="PENTATRICOPEPTIDE REPEAT-CONTAINING PROTEIN"/>
    <property type="match status" value="1"/>
</dbReference>
<dbReference type="PROSITE" id="PS51375">
    <property type="entry name" value="PPR"/>
    <property type="match status" value="6"/>
</dbReference>
<dbReference type="Pfam" id="PF13041">
    <property type="entry name" value="PPR_2"/>
    <property type="match status" value="2"/>
</dbReference>
<protein>
    <recommendedName>
        <fullName evidence="5">DYW domain-containing protein</fullName>
    </recommendedName>
</protein>
<dbReference type="GO" id="GO:0008270">
    <property type="term" value="F:zinc ion binding"/>
    <property type="evidence" value="ECO:0007669"/>
    <property type="project" value="InterPro"/>
</dbReference>
<feature type="repeat" description="PPR" evidence="3">
    <location>
        <begin position="222"/>
        <end position="256"/>
    </location>
</feature>
<evidence type="ECO:0000256" key="3">
    <source>
        <dbReference type="PROSITE-ProRule" id="PRU00708"/>
    </source>
</evidence>
<dbReference type="FunFam" id="1.25.40.10:FF:000527">
    <property type="entry name" value="Pentatricopeptide repeat-containing protein At5g04780, mitochondrial"/>
    <property type="match status" value="1"/>
</dbReference>
<dbReference type="FunFam" id="1.25.40.10:FF:000355">
    <property type="entry name" value="Pentatricopeptide repeat-containing protein"/>
    <property type="match status" value="1"/>
</dbReference>
<evidence type="ECO:0000256" key="1">
    <source>
        <dbReference type="ARBA" id="ARBA00022737"/>
    </source>
</evidence>
<dbReference type="InterPro" id="IPR046848">
    <property type="entry name" value="E_motif"/>
</dbReference>
<dbReference type="AlphaFoldDB" id="A0A0E0J6Z3"/>
<dbReference type="InterPro" id="IPR011990">
    <property type="entry name" value="TPR-like_helical_dom_sf"/>
</dbReference>
<evidence type="ECO:0000256" key="2">
    <source>
        <dbReference type="ARBA" id="ARBA00022946"/>
    </source>
</evidence>
<keyword evidence="7" id="KW-1185">Reference proteome</keyword>
<feature type="repeat" description="PPR" evidence="3">
    <location>
        <begin position="121"/>
        <end position="155"/>
    </location>
</feature>
<name>A0A0E0J6Z3_ORYNI</name>
<dbReference type="SUPFAM" id="SSF48452">
    <property type="entry name" value="TPR-like"/>
    <property type="match status" value="1"/>
</dbReference>
<evidence type="ECO:0000259" key="5">
    <source>
        <dbReference type="Pfam" id="PF14432"/>
    </source>
</evidence>
<feature type="domain" description="DYW" evidence="5">
    <location>
        <begin position="539"/>
        <end position="603"/>
    </location>
</feature>
<sequence length="862" mass="95707">MGIWFHYHPLCQRTKALTLACSGIYFATRAFCDKPNHRIVHKDKNLVRVERDLIDAFTLHELLQLCAKRRSLLVGKSCHGLAIHFGLVTDTVTCNILINLYTKCGQNDCARRVFDAMSVRSIISWNTMIAGYTHNREDVEALKLFSRMHREGTQMTEFTLSSTLCACAAKYAIIECKQLHTIAIKLALDSSSFVGTAFLDVYAKCNMIKDACWVFENMPEKTSVTWSSLFAGFVQNGLHEEVLCLFQSTQREGMQLTEFTVSSILSTCASLALIIEGTQVHAVIVKHGFHRNLFVATSLVDVYAKCGQIEKSYEVFADMEEKNVVLWNAMIASFSRHAHSWEAMILFEKMQQVGIFPNEVTYLSILSACSHTGLVEEGRHYFNLLLSDQTAEPNVLHYSCMVDVLGRSGKTDEAWKLLDKMPFEPTASMWGSLLGSSRIHKNIRLARIAAEQLFRLEPENGGNHVLLSNVYAASGNWENVVVARKYLRDSGAKKEMGRSWIEAKGKIHVFVAGEREHPGITDIYNKLEEIYHEMRKISHRANTQCDLHDVHADQKEELLKHHSEKLAFAFGLISLPPNIPITIYKNLRICGDCHSFMKINAKSLSEISIDFTILRMAHVLVGTSGDLGLNEEYQSSTSGSGEAAGEGYINFTSRLTPNSLSRLDGGGADAALLLLASASLCDSPANCSTAKGGLSTTKTRRRRHAGCRRACCNWLGPGAGVHVPPRRRAGGRGPRLAGRRSSLAQRSPPRARATHRGDVKVMDEVPDLYCTCGPRSKTPSSFSHAAGVHTLHSARMIVTALQCIMPLETVINCPPQSLRLTTVHADARYTPRWILSAGCMHRVRASHRSCTAASLSLLLPNQ</sequence>
<keyword evidence="1" id="KW-0677">Repeat</keyword>
<organism evidence="6">
    <name type="scientific">Oryza nivara</name>
    <name type="common">Indian wild rice</name>
    <name type="synonym">Oryza sativa f. spontanea</name>
    <dbReference type="NCBI Taxonomy" id="4536"/>
    <lineage>
        <taxon>Eukaryota</taxon>
        <taxon>Viridiplantae</taxon>
        <taxon>Streptophyta</taxon>
        <taxon>Embryophyta</taxon>
        <taxon>Tracheophyta</taxon>
        <taxon>Spermatophyta</taxon>
        <taxon>Magnoliopsida</taxon>
        <taxon>Liliopsida</taxon>
        <taxon>Poales</taxon>
        <taxon>Poaceae</taxon>
        <taxon>BOP clade</taxon>
        <taxon>Oryzoideae</taxon>
        <taxon>Oryzeae</taxon>
        <taxon>Oryzinae</taxon>
        <taxon>Oryza</taxon>
    </lineage>
</organism>
<dbReference type="Pfam" id="PF20431">
    <property type="entry name" value="E_motif"/>
    <property type="match status" value="1"/>
</dbReference>
<reference evidence="6" key="1">
    <citation type="submission" date="2015-04" db="UniProtKB">
        <authorList>
            <consortium name="EnsemblPlants"/>
        </authorList>
    </citation>
    <scope>IDENTIFICATION</scope>
    <source>
        <strain evidence="6">SL10</strain>
    </source>
</reference>
<dbReference type="Pfam" id="PF14432">
    <property type="entry name" value="DYW_deaminase"/>
    <property type="match status" value="1"/>
</dbReference>
<keyword evidence="2" id="KW-0809">Transit peptide</keyword>
<reference evidence="6" key="2">
    <citation type="submission" date="2018-04" db="EMBL/GenBank/DDBJ databases">
        <title>OnivRS2 (Oryza nivara Reference Sequence Version 2).</title>
        <authorList>
            <person name="Zhang J."/>
            <person name="Kudrna D."/>
            <person name="Lee S."/>
            <person name="Talag J."/>
            <person name="Rajasekar S."/>
            <person name="Welchert J."/>
            <person name="Hsing Y.-I."/>
            <person name="Wing R.A."/>
        </authorList>
    </citation>
    <scope>NUCLEOTIDE SEQUENCE [LARGE SCALE GENOMIC DNA]</scope>
    <source>
        <strain evidence="6">SL10</strain>
    </source>
</reference>
<dbReference type="Gene3D" id="1.25.40.10">
    <property type="entry name" value="Tetratricopeptide repeat domain"/>
    <property type="match status" value="4"/>
</dbReference>
<feature type="repeat" description="PPR" evidence="3">
    <location>
        <begin position="394"/>
        <end position="424"/>
    </location>
</feature>
<feature type="region of interest" description="Disordered" evidence="4">
    <location>
        <begin position="722"/>
        <end position="756"/>
    </location>
</feature>
<feature type="repeat" description="PPR" evidence="3">
    <location>
        <begin position="323"/>
        <end position="357"/>
    </location>
</feature>
<dbReference type="Proteomes" id="UP000006591">
    <property type="component" value="Chromosome 12"/>
</dbReference>
<proteinExistence type="predicted"/>
<evidence type="ECO:0000256" key="4">
    <source>
        <dbReference type="SAM" id="MobiDB-lite"/>
    </source>
</evidence>
<feature type="repeat" description="PPR" evidence="3">
    <location>
        <begin position="90"/>
        <end position="120"/>
    </location>
</feature>
<dbReference type="InterPro" id="IPR046960">
    <property type="entry name" value="PPR_At4g14850-like_plant"/>
</dbReference>
<feature type="repeat" description="PPR" evidence="3">
    <location>
        <begin position="292"/>
        <end position="322"/>
    </location>
</feature>
<dbReference type="Pfam" id="PF01535">
    <property type="entry name" value="PPR"/>
    <property type="match status" value="3"/>
</dbReference>
<dbReference type="Gramene" id="ONIVA12G03120.4">
    <property type="protein sequence ID" value="ONIVA12G03120.4"/>
    <property type="gene ID" value="ONIVA12G03120"/>
</dbReference>
<dbReference type="InterPro" id="IPR032867">
    <property type="entry name" value="DYW_dom"/>
</dbReference>
<dbReference type="GO" id="GO:0003723">
    <property type="term" value="F:RNA binding"/>
    <property type="evidence" value="ECO:0007669"/>
    <property type="project" value="InterPro"/>
</dbReference>
<dbReference type="FunFam" id="1.25.40.10:FF:000090">
    <property type="entry name" value="Pentatricopeptide repeat-containing protein, chloroplastic"/>
    <property type="match status" value="1"/>
</dbReference>
<dbReference type="InterPro" id="IPR002885">
    <property type="entry name" value="PPR_rpt"/>
</dbReference>
<dbReference type="EnsemblPlants" id="ONIVA12G03120.4">
    <property type="protein sequence ID" value="ONIVA12G03120.4"/>
    <property type="gene ID" value="ONIVA12G03120"/>
</dbReference>
<dbReference type="PANTHER" id="PTHR47926:SF542">
    <property type="entry name" value="PENTATRICOPEPTIDE REPEAT-CONTAINING PROTEIN"/>
    <property type="match status" value="1"/>
</dbReference>
<dbReference type="NCBIfam" id="TIGR00756">
    <property type="entry name" value="PPR"/>
    <property type="match status" value="4"/>
</dbReference>
<dbReference type="Pfam" id="PF12854">
    <property type="entry name" value="PPR_1"/>
    <property type="match status" value="1"/>
</dbReference>